<sequence>MDSISLENDFLRVSILPKIGCKITSIYDKINDYEWLWSDPHRPVAQPVFGDAYDRYDISGFDECFPNIGISHHPVIKDLKLLDHGEIWAKPWTIELSENEMIGEIRGEQLDFIFKRKLRLDGRQILFDYSVTNIGSDNLVYLWSAHPLFKVTGDMEIKSPINHPMTKEFGFSNRMSPNGTDGGEGRFNSFTWPIVRNSTGDQFDISQISLIEPLTDKVILEINDGGAFELSDKKTARVMKLTIPKGNINHIGICYNLGAWPFGEHPASWVALEPTNGNSDRLDHSYEKGIFRDLPSNKSEAWNYRMEFN</sequence>
<dbReference type="EMBL" id="CAEZZH010000014">
    <property type="protein sequence ID" value="CAB4760870.1"/>
    <property type="molecule type" value="Genomic_DNA"/>
</dbReference>
<name>A0A6J6UM22_9ZZZZ</name>
<dbReference type="InterPro" id="IPR011013">
    <property type="entry name" value="Gal_mutarotase_sf_dom"/>
</dbReference>
<protein>
    <submittedName>
        <fullName evidence="1">Unannotated protein</fullName>
    </submittedName>
</protein>
<accession>A0A6J6UM22</accession>
<proteinExistence type="predicted"/>
<organism evidence="1">
    <name type="scientific">freshwater metagenome</name>
    <dbReference type="NCBI Taxonomy" id="449393"/>
    <lineage>
        <taxon>unclassified sequences</taxon>
        <taxon>metagenomes</taxon>
        <taxon>ecological metagenomes</taxon>
    </lineage>
</organism>
<reference evidence="1" key="1">
    <citation type="submission" date="2020-05" db="EMBL/GenBank/DDBJ databases">
        <authorList>
            <person name="Chiriac C."/>
            <person name="Salcher M."/>
            <person name="Ghai R."/>
            <person name="Kavagutti S V."/>
        </authorList>
    </citation>
    <scope>NUCLEOTIDE SEQUENCE</scope>
</reference>
<dbReference type="InterPro" id="IPR014718">
    <property type="entry name" value="GH-type_carb-bd"/>
</dbReference>
<dbReference type="SUPFAM" id="SSF74650">
    <property type="entry name" value="Galactose mutarotase-like"/>
    <property type="match status" value="1"/>
</dbReference>
<dbReference type="Gene3D" id="2.70.98.10">
    <property type="match status" value="1"/>
</dbReference>
<dbReference type="GO" id="GO:0030246">
    <property type="term" value="F:carbohydrate binding"/>
    <property type="evidence" value="ECO:0007669"/>
    <property type="project" value="InterPro"/>
</dbReference>
<dbReference type="GO" id="GO:0005975">
    <property type="term" value="P:carbohydrate metabolic process"/>
    <property type="evidence" value="ECO:0007669"/>
    <property type="project" value="InterPro"/>
</dbReference>
<gene>
    <name evidence="1" type="ORF">UFOPK2850_01121</name>
</gene>
<evidence type="ECO:0000313" key="1">
    <source>
        <dbReference type="EMBL" id="CAB4760870.1"/>
    </source>
</evidence>
<dbReference type="AlphaFoldDB" id="A0A6J6UM22"/>
<dbReference type="GO" id="GO:0003824">
    <property type="term" value="F:catalytic activity"/>
    <property type="evidence" value="ECO:0007669"/>
    <property type="project" value="InterPro"/>
</dbReference>